<proteinExistence type="predicted"/>
<evidence type="ECO:0000256" key="1">
    <source>
        <dbReference type="SAM" id="MobiDB-lite"/>
    </source>
</evidence>
<organism evidence="2 3">
    <name type="scientific">Spizellomyces punctatus (strain DAOM BR117)</name>
    <dbReference type="NCBI Taxonomy" id="645134"/>
    <lineage>
        <taxon>Eukaryota</taxon>
        <taxon>Fungi</taxon>
        <taxon>Fungi incertae sedis</taxon>
        <taxon>Chytridiomycota</taxon>
        <taxon>Chytridiomycota incertae sedis</taxon>
        <taxon>Chytridiomycetes</taxon>
        <taxon>Spizellomycetales</taxon>
        <taxon>Spizellomycetaceae</taxon>
        <taxon>Spizellomyces</taxon>
    </lineage>
</organism>
<protein>
    <submittedName>
        <fullName evidence="2">Uncharacterized protein</fullName>
    </submittedName>
</protein>
<dbReference type="RefSeq" id="XP_016612962.1">
    <property type="nucleotide sequence ID" value="XM_016748943.1"/>
</dbReference>
<dbReference type="AlphaFoldDB" id="A0A0L0HUX6"/>
<feature type="region of interest" description="Disordered" evidence="1">
    <location>
        <begin position="258"/>
        <end position="280"/>
    </location>
</feature>
<dbReference type="EMBL" id="KQ257450">
    <property type="protein sequence ID" value="KND04923.1"/>
    <property type="molecule type" value="Genomic_DNA"/>
</dbReference>
<keyword evidence="3" id="KW-1185">Reference proteome</keyword>
<dbReference type="Proteomes" id="UP000053201">
    <property type="component" value="Unassembled WGS sequence"/>
</dbReference>
<feature type="region of interest" description="Disordered" evidence="1">
    <location>
        <begin position="1"/>
        <end position="63"/>
    </location>
</feature>
<dbReference type="InParanoid" id="A0A0L0HUX6"/>
<feature type="region of interest" description="Disordered" evidence="1">
    <location>
        <begin position="580"/>
        <end position="613"/>
    </location>
</feature>
<gene>
    <name evidence="2" type="ORF">SPPG_00614</name>
</gene>
<sequence length="698" mass="79087">MATLASNLPNIGGSHGKRLGSASRQRTDGRAGSPRLSKHGPTTSVTGRIINGTPNPMADASLPPVENNKFGIIGPIPLRPKSKADVPLITNRLDVRFQLSEGTDVKQDLLAPGTAYLGSSINESDLTIMLSGGTLASHTAPAASGCHQWSLNDTEDDDQYIYPYPPAPLTNGPFRTPTISYPTKQQNARLVKLLALLNRANGAEGRDYAGGVRRRENEYSFAVEDSYVGFEKNLVDIQKLLERAKNIDEKAYNGASLVTSEGDKAGKRRKVDKPTAQQHHQPQLFDLLTENKTLAGRKPIRVIAAELEKRIETLKTNQAEWEAFQTKISEYRAADNDRARTIPADLIRQNKLAVAQMHPSQRRLMIQEGKELHDRHRADVRNRKMQQDMDLWKEHVLALRKKQDAVEHTKKKEKDQMGRAQALQKKWFILTAVASRMTIMRIVLETERKRRAELLVKVHAARVIQKAYRKYKQAQYERNKRLALAKIAVVFHKFIRRRREVQKHRASNTIRQFFRDVYDVSRLMKVVKKYRFSVVKAQHYVIGWHAIRNAQVDVICKYWEKLEPLWWSLRKVHGGGGTPLAGARKLGSSTELDDKKVKGKKGRTKARKDDNTDKVPLRIADNTKRAVILEDLIKRRYQHRKQLAQYVQDLGAFNASHKSGKGEPGPPRRPIFKLLPLQADMIALIEKGFLEATSSGFR</sequence>
<dbReference type="eggNOG" id="ENOG502SBPA">
    <property type="taxonomic scope" value="Eukaryota"/>
</dbReference>
<dbReference type="OrthoDB" id="2162900at2759"/>
<feature type="compositionally biased region" description="Basic residues" evidence="1">
    <location>
        <begin position="597"/>
        <end position="606"/>
    </location>
</feature>
<reference evidence="2 3" key="1">
    <citation type="submission" date="2009-08" db="EMBL/GenBank/DDBJ databases">
        <title>The Genome Sequence of Spizellomyces punctatus strain DAOM BR117.</title>
        <authorList>
            <consortium name="The Broad Institute Genome Sequencing Platform"/>
            <person name="Russ C."/>
            <person name="Cuomo C."/>
            <person name="Shea T."/>
            <person name="Young S.K."/>
            <person name="Zeng Q."/>
            <person name="Koehrsen M."/>
            <person name="Haas B."/>
            <person name="Borodovsky M."/>
            <person name="Guigo R."/>
            <person name="Alvarado L."/>
            <person name="Berlin A."/>
            <person name="Bochicchio J."/>
            <person name="Borenstein D."/>
            <person name="Chapman S."/>
            <person name="Chen Z."/>
            <person name="Engels R."/>
            <person name="Freedman E."/>
            <person name="Gellesch M."/>
            <person name="Goldberg J."/>
            <person name="Griggs A."/>
            <person name="Gujja S."/>
            <person name="Heiman D."/>
            <person name="Hepburn T."/>
            <person name="Howarth C."/>
            <person name="Jen D."/>
            <person name="Larson L."/>
            <person name="Lewis B."/>
            <person name="Mehta T."/>
            <person name="Park D."/>
            <person name="Pearson M."/>
            <person name="Roberts A."/>
            <person name="Saif S."/>
            <person name="Shenoy N."/>
            <person name="Sisk P."/>
            <person name="Stolte C."/>
            <person name="Sykes S."/>
            <person name="Thomson T."/>
            <person name="Walk T."/>
            <person name="White J."/>
            <person name="Yandava C."/>
            <person name="Burger G."/>
            <person name="Gray M.W."/>
            <person name="Holland P.W.H."/>
            <person name="King N."/>
            <person name="Lang F.B.F."/>
            <person name="Roger A.J."/>
            <person name="Ruiz-Trillo I."/>
            <person name="Lander E."/>
            <person name="Nusbaum C."/>
        </authorList>
    </citation>
    <scope>NUCLEOTIDE SEQUENCE [LARGE SCALE GENOMIC DNA]</scope>
    <source>
        <strain evidence="2 3">DAOM BR117</strain>
    </source>
</reference>
<dbReference type="VEuPathDB" id="FungiDB:SPPG_00614"/>
<name>A0A0L0HUX6_SPIPD</name>
<evidence type="ECO:0000313" key="2">
    <source>
        <dbReference type="EMBL" id="KND04923.1"/>
    </source>
</evidence>
<evidence type="ECO:0000313" key="3">
    <source>
        <dbReference type="Proteomes" id="UP000053201"/>
    </source>
</evidence>
<accession>A0A0L0HUX6</accession>
<dbReference type="GeneID" id="27684332"/>